<reference evidence="3" key="1">
    <citation type="submission" date="2020-05" db="EMBL/GenBank/DDBJ databases">
        <title>Mycena genomes resolve the evolution of fungal bioluminescence.</title>
        <authorList>
            <person name="Tsai I.J."/>
        </authorList>
    </citation>
    <scope>NUCLEOTIDE SEQUENCE</scope>
    <source>
        <strain evidence="3">110903Hualien_Pintung</strain>
    </source>
</reference>
<dbReference type="OrthoDB" id="2856616at2759"/>
<organism evidence="3 4">
    <name type="scientific">Mycena chlorophos</name>
    <name type="common">Agaric fungus</name>
    <name type="synonym">Agaricus chlorophos</name>
    <dbReference type="NCBI Taxonomy" id="658473"/>
    <lineage>
        <taxon>Eukaryota</taxon>
        <taxon>Fungi</taxon>
        <taxon>Dikarya</taxon>
        <taxon>Basidiomycota</taxon>
        <taxon>Agaricomycotina</taxon>
        <taxon>Agaricomycetes</taxon>
        <taxon>Agaricomycetidae</taxon>
        <taxon>Agaricales</taxon>
        <taxon>Marasmiineae</taxon>
        <taxon>Mycenaceae</taxon>
        <taxon>Mycena</taxon>
    </lineage>
</organism>
<feature type="region of interest" description="Disordered" evidence="1">
    <location>
        <begin position="52"/>
        <end position="86"/>
    </location>
</feature>
<keyword evidence="4" id="KW-1185">Reference proteome</keyword>
<protein>
    <submittedName>
        <fullName evidence="3">F-box domain-containing protein</fullName>
    </submittedName>
</protein>
<dbReference type="AlphaFoldDB" id="A0A8H6W1C9"/>
<accession>A0A8H6W1C9</accession>
<evidence type="ECO:0000313" key="3">
    <source>
        <dbReference type="EMBL" id="KAF7295794.1"/>
    </source>
</evidence>
<dbReference type="SUPFAM" id="SSF52047">
    <property type="entry name" value="RNI-like"/>
    <property type="match status" value="1"/>
</dbReference>
<comment type="caution">
    <text evidence="3">The sequence shown here is derived from an EMBL/GenBank/DDBJ whole genome shotgun (WGS) entry which is preliminary data.</text>
</comment>
<dbReference type="Gene3D" id="1.20.1280.50">
    <property type="match status" value="1"/>
</dbReference>
<evidence type="ECO:0000313" key="4">
    <source>
        <dbReference type="Proteomes" id="UP000613580"/>
    </source>
</evidence>
<name>A0A8H6W1C9_MYCCL</name>
<dbReference type="InterPro" id="IPR032675">
    <property type="entry name" value="LRR_dom_sf"/>
</dbReference>
<dbReference type="Pfam" id="PF12937">
    <property type="entry name" value="F-box-like"/>
    <property type="match status" value="1"/>
</dbReference>
<dbReference type="Gene3D" id="3.80.10.10">
    <property type="entry name" value="Ribonuclease Inhibitor"/>
    <property type="match status" value="1"/>
</dbReference>
<dbReference type="InterPro" id="IPR036047">
    <property type="entry name" value="F-box-like_dom_sf"/>
</dbReference>
<proteinExistence type="predicted"/>
<dbReference type="EMBL" id="JACAZE010000018">
    <property type="protein sequence ID" value="KAF7295794.1"/>
    <property type="molecule type" value="Genomic_DNA"/>
</dbReference>
<evidence type="ECO:0000256" key="1">
    <source>
        <dbReference type="SAM" id="MobiDB-lite"/>
    </source>
</evidence>
<sequence>MNSFEGSLSGRKLWRKLRDLVLRRKPRPPQNSPQSTFLPSISSNSHCYVPVASMSSRRSRRRRVGRSISFEKPPKPPVDPAHNPSRPINRLPPEILAQIFYVVSELCVGTDITWVQSCSHVCAAWRDIALASPALWGKIIFRDKAWVDRCLERSKSSPVRIDDVRIGAMLNTDNEEFRSRIVSIDLAFTCSKTYNASLVQNLCGVFPALERLTMYDSMDTWRMWGLAASDSYAEFVFPEGCQPYPKLRELTLGSESHMLRSLPALPDLRSLRLEAVSSSEPTCSWRILARAMNPMQNLRELVIGMLQPSLEYTSTIVLPNLWRLDLTTDEPQSAVEFLSALTLPKLRSLDINLDKTANAKALLQTVFLLVGGPRSMRLQTITGSSTTAKGVLPAHSPAPGYCQHARMSFSTRDLGAVWGTSAYHYDVALSWDDHSLSDSEMSALFSALAEIPEIKDVSWLVLGNVYTQAESFWRDFAARLPNLRLLAIVGAPPAGLLWALVHDLQDAGAEPLLPMLDSLCLNDINLSTGGWLGPIVGQPSTTISFFERDNARIVEVVICYLEARKRRGLRDLRMELIKCCYYTVPEVKLLRMLVGDLFWDGWGSSSPMYGSHWDEMGGATIVHDLLSGQKDYEELDLARDEGFRDLERRQIEFWRRGWNGKESQHNDSLISA</sequence>
<dbReference type="PANTHER" id="PTHR38926">
    <property type="entry name" value="F-BOX DOMAIN CONTAINING PROTEIN, EXPRESSED"/>
    <property type="match status" value="1"/>
</dbReference>
<gene>
    <name evidence="3" type="ORF">HMN09_01122200</name>
</gene>
<dbReference type="PANTHER" id="PTHR38926:SF72">
    <property type="entry name" value="IM:7136021-RELATED"/>
    <property type="match status" value="1"/>
</dbReference>
<dbReference type="InterPro" id="IPR001810">
    <property type="entry name" value="F-box_dom"/>
</dbReference>
<dbReference type="SUPFAM" id="SSF81383">
    <property type="entry name" value="F-box domain"/>
    <property type="match status" value="1"/>
</dbReference>
<evidence type="ECO:0000259" key="2">
    <source>
        <dbReference type="Pfam" id="PF12937"/>
    </source>
</evidence>
<dbReference type="Proteomes" id="UP000613580">
    <property type="component" value="Unassembled WGS sequence"/>
</dbReference>
<feature type="domain" description="F-box" evidence="2">
    <location>
        <begin position="88"/>
        <end position="141"/>
    </location>
</feature>